<accession>A0A6G0TEC0</accession>
<protein>
    <submittedName>
        <fullName evidence="1">Uncharacterized protein</fullName>
    </submittedName>
</protein>
<dbReference type="EMBL" id="VYZN01000041">
    <property type="protein sequence ID" value="KAE9531496.1"/>
    <property type="molecule type" value="Genomic_DNA"/>
</dbReference>
<proteinExistence type="predicted"/>
<evidence type="ECO:0000313" key="1">
    <source>
        <dbReference type="EMBL" id="KAE9531496.1"/>
    </source>
</evidence>
<reference evidence="1 2" key="1">
    <citation type="submission" date="2019-08" db="EMBL/GenBank/DDBJ databases">
        <title>The genome of the soybean aphid Biotype 1, its phylome, world population structure and adaptation to the North American continent.</title>
        <authorList>
            <person name="Giordano R."/>
            <person name="Donthu R.K."/>
            <person name="Hernandez A.G."/>
            <person name="Wright C.L."/>
            <person name="Zimin A.V."/>
        </authorList>
    </citation>
    <scope>NUCLEOTIDE SEQUENCE [LARGE SCALE GENOMIC DNA]</scope>
    <source>
        <tissue evidence="1">Whole aphids</tissue>
    </source>
</reference>
<dbReference type="Proteomes" id="UP000475862">
    <property type="component" value="Unassembled WGS sequence"/>
</dbReference>
<organism evidence="1 2">
    <name type="scientific">Aphis glycines</name>
    <name type="common">Soybean aphid</name>
    <dbReference type="NCBI Taxonomy" id="307491"/>
    <lineage>
        <taxon>Eukaryota</taxon>
        <taxon>Metazoa</taxon>
        <taxon>Ecdysozoa</taxon>
        <taxon>Arthropoda</taxon>
        <taxon>Hexapoda</taxon>
        <taxon>Insecta</taxon>
        <taxon>Pterygota</taxon>
        <taxon>Neoptera</taxon>
        <taxon>Paraneoptera</taxon>
        <taxon>Hemiptera</taxon>
        <taxon>Sternorrhyncha</taxon>
        <taxon>Aphidomorpha</taxon>
        <taxon>Aphidoidea</taxon>
        <taxon>Aphididae</taxon>
        <taxon>Aphidini</taxon>
        <taxon>Aphis</taxon>
        <taxon>Aphis</taxon>
    </lineage>
</organism>
<sequence>MPSKKTRSLIIIYNFIYKLQFLRNRVTKKKKNQKSLVTIFFYKRFKVQIFMKYVKKTHTKFTISFPPNSFEENSKPRYRKNFMYVLNFKFLQNCVTITIYPQTIFNIFCYYSKSISHRYFKISLRIVAGVIAFVGHGANYNRWRHHVDTNFHAKKIGRCQSHDLVRDDYSRIHTIVENHIEIKNKNNIVKKWPRTTNKIPTEVEYLERVPMDNDVQHHIGVANSLTTVKTHYNYYIVCCKQNNFQKKPKDQL</sequence>
<dbReference type="AlphaFoldDB" id="A0A6G0TEC0"/>
<gene>
    <name evidence="1" type="ORF">AGLY_010702</name>
</gene>
<evidence type="ECO:0000313" key="2">
    <source>
        <dbReference type="Proteomes" id="UP000475862"/>
    </source>
</evidence>
<comment type="caution">
    <text evidence="1">The sequence shown here is derived from an EMBL/GenBank/DDBJ whole genome shotgun (WGS) entry which is preliminary data.</text>
</comment>
<name>A0A6G0TEC0_APHGL</name>
<keyword evidence="2" id="KW-1185">Reference proteome</keyword>